<dbReference type="CDD" id="cd12099">
    <property type="entry name" value="DD_RII_PKA"/>
    <property type="match status" value="1"/>
</dbReference>
<sequence length="102" mass="12072">MKTNSETTRFFMEEKNHALRTPLRVNGSTYCNRPKNRASEKNYRPKMVDVPDEFKNILRDFAINYLLDKPSDVVQFGIKYFTELNDRRKTKLVHVSPDYPGK</sequence>
<dbReference type="EMBL" id="CADCXU010001813">
    <property type="protein sequence ID" value="CAA9994212.1"/>
    <property type="molecule type" value="Genomic_DNA"/>
</dbReference>
<evidence type="ECO:0000259" key="1">
    <source>
        <dbReference type="SMART" id="SM00394"/>
    </source>
</evidence>
<proteinExistence type="predicted"/>
<feature type="domain" description="RIIa" evidence="1">
    <location>
        <begin position="52"/>
        <end position="89"/>
    </location>
</feature>
<dbReference type="OrthoDB" id="417078at2759"/>
<accession>A0A6H5FY72</accession>
<evidence type="ECO:0000313" key="3">
    <source>
        <dbReference type="Proteomes" id="UP000479000"/>
    </source>
</evidence>
<gene>
    <name evidence="2" type="ORF">NTEN_LOCUS1028</name>
</gene>
<dbReference type="SMART" id="SM00394">
    <property type="entry name" value="RIIa"/>
    <property type="match status" value="1"/>
</dbReference>
<dbReference type="Proteomes" id="UP000479000">
    <property type="component" value="Unassembled WGS sequence"/>
</dbReference>
<reference evidence="2 3" key="1">
    <citation type="submission" date="2020-02" db="EMBL/GenBank/DDBJ databases">
        <authorList>
            <person name="Ferguson B K."/>
        </authorList>
    </citation>
    <scope>NUCLEOTIDE SEQUENCE [LARGE SCALE GENOMIC DNA]</scope>
</reference>
<dbReference type="Gene3D" id="1.20.890.10">
    <property type="entry name" value="cAMP-dependent protein kinase regulatory subunit, dimerization-anchoring domain"/>
    <property type="match status" value="1"/>
</dbReference>
<dbReference type="Pfam" id="PF02197">
    <property type="entry name" value="RIIa"/>
    <property type="match status" value="1"/>
</dbReference>
<dbReference type="InterPro" id="IPR003117">
    <property type="entry name" value="cAMP_dep_PK_reg_su_I/II_a/b"/>
</dbReference>
<evidence type="ECO:0000313" key="2">
    <source>
        <dbReference type="EMBL" id="CAA9994212.1"/>
    </source>
</evidence>
<name>A0A6H5FY72_9HEMI</name>
<organism evidence="2 3">
    <name type="scientific">Nesidiocoris tenuis</name>
    <dbReference type="NCBI Taxonomy" id="355587"/>
    <lineage>
        <taxon>Eukaryota</taxon>
        <taxon>Metazoa</taxon>
        <taxon>Ecdysozoa</taxon>
        <taxon>Arthropoda</taxon>
        <taxon>Hexapoda</taxon>
        <taxon>Insecta</taxon>
        <taxon>Pterygota</taxon>
        <taxon>Neoptera</taxon>
        <taxon>Paraneoptera</taxon>
        <taxon>Hemiptera</taxon>
        <taxon>Heteroptera</taxon>
        <taxon>Panheteroptera</taxon>
        <taxon>Cimicomorpha</taxon>
        <taxon>Miridae</taxon>
        <taxon>Dicyphina</taxon>
        <taxon>Nesidiocoris</taxon>
    </lineage>
</organism>
<dbReference type="SUPFAM" id="SSF47391">
    <property type="entry name" value="Dimerization-anchoring domain of cAMP-dependent PK regulatory subunit"/>
    <property type="match status" value="1"/>
</dbReference>
<dbReference type="AlphaFoldDB" id="A0A6H5FY72"/>
<keyword evidence="3" id="KW-1185">Reference proteome</keyword>
<protein>
    <recommendedName>
        <fullName evidence="1">RIIa domain-containing protein</fullName>
    </recommendedName>
</protein>